<dbReference type="InterPro" id="IPR009078">
    <property type="entry name" value="Ferritin-like_SF"/>
</dbReference>
<protein>
    <submittedName>
        <fullName evidence="2">DUF2383 domain-containing protein</fullName>
    </submittedName>
</protein>
<organism evidence="2 3">
    <name type="scientific">Chelatococcus sambhunathii</name>
    <dbReference type="NCBI Taxonomy" id="363953"/>
    <lineage>
        <taxon>Bacteria</taxon>
        <taxon>Pseudomonadati</taxon>
        <taxon>Pseudomonadota</taxon>
        <taxon>Alphaproteobacteria</taxon>
        <taxon>Hyphomicrobiales</taxon>
        <taxon>Chelatococcaceae</taxon>
        <taxon>Chelatococcus</taxon>
    </lineage>
</organism>
<dbReference type="InterPro" id="IPR012347">
    <property type="entry name" value="Ferritin-like"/>
</dbReference>
<comment type="caution">
    <text evidence="2">The sequence shown here is derived from an EMBL/GenBank/DDBJ whole genome shotgun (WGS) entry which is preliminary data.</text>
</comment>
<sequence>MATTVGHESDINKLVQDLLYLEHDAIAAYDSAIDKLDNEAFKSQVASFRDDHYAHVSTLKNMASELGIEAPAEGDMKQMLTTGKVALANLMGDGAILKAMKTNEDDTVTAYDRARQHQDARPESIAFFEKALTDEQRHRTWFEQSAAAA</sequence>
<dbReference type="CDD" id="cd00657">
    <property type="entry name" value="Ferritin_like"/>
    <property type="match status" value="1"/>
</dbReference>
<dbReference type="SUPFAM" id="SSF47240">
    <property type="entry name" value="Ferritin-like"/>
    <property type="match status" value="1"/>
</dbReference>
<feature type="domain" description="DUF2383" evidence="1">
    <location>
        <begin position="15"/>
        <end position="115"/>
    </location>
</feature>
<dbReference type="Gene3D" id="1.20.1260.10">
    <property type="match status" value="1"/>
</dbReference>
<name>A0ABU1DA92_9HYPH</name>
<evidence type="ECO:0000259" key="1">
    <source>
        <dbReference type="Pfam" id="PF09537"/>
    </source>
</evidence>
<dbReference type="RefSeq" id="WP_309388086.1">
    <property type="nucleotide sequence ID" value="NZ_JADBEO010000001.1"/>
</dbReference>
<proteinExistence type="predicted"/>
<gene>
    <name evidence="2" type="ORF">IHQ68_00125</name>
</gene>
<dbReference type="EMBL" id="JADBEO010000001">
    <property type="protein sequence ID" value="MDR4305034.1"/>
    <property type="molecule type" value="Genomic_DNA"/>
</dbReference>
<dbReference type="InterPro" id="IPR019052">
    <property type="entry name" value="DUF2383"/>
</dbReference>
<keyword evidence="3" id="KW-1185">Reference proteome</keyword>
<accession>A0ABU1DA92</accession>
<dbReference type="Pfam" id="PF09537">
    <property type="entry name" value="DUF2383"/>
    <property type="match status" value="1"/>
</dbReference>
<reference evidence="2" key="1">
    <citation type="submission" date="2020-10" db="EMBL/GenBank/DDBJ databases">
        <authorList>
            <person name="Abbas A."/>
            <person name="Razzaq R."/>
            <person name="Waqas M."/>
            <person name="Abbas N."/>
            <person name="Nielsen T.K."/>
            <person name="Hansen L.H."/>
            <person name="Hussain S."/>
            <person name="Shahid M."/>
        </authorList>
    </citation>
    <scope>NUCLEOTIDE SEQUENCE</scope>
    <source>
        <strain evidence="2">S14</strain>
    </source>
</reference>
<dbReference type="Proteomes" id="UP001181622">
    <property type="component" value="Unassembled WGS sequence"/>
</dbReference>
<evidence type="ECO:0000313" key="2">
    <source>
        <dbReference type="EMBL" id="MDR4305034.1"/>
    </source>
</evidence>
<evidence type="ECO:0000313" key="3">
    <source>
        <dbReference type="Proteomes" id="UP001181622"/>
    </source>
</evidence>